<keyword evidence="7" id="KW-1185">Reference proteome</keyword>
<dbReference type="InterPro" id="IPR032675">
    <property type="entry name" value="LRR_dom_sf"/>
</dbReference>
<evidence type="ECO:0000256" key="3">
    <source>
        <dbReference type="ARBA" id="ARBA00022737"/>
    </source>
</evidence>
<keyword evidence="2 4" id="KW-0732">Signal</keyword>
<keyword evidence="1" id="KW-0433">Leucine-rich repeat</keyword>
<dbReference type="Gene3D" id="3.80.10.10">
    <property type="entry name" value="Ribonuclease Inhibitor"/>
    <property type="match status" value="1"/>
</dbReference>
<evidence type="ECO:0000256" key="2">
    <source>
        <dbReference type="ARBA" id="ARBA00022729"/>
    </source>
</evidence>
<dbReference type="Pfam" id="PF08263">
    <property type="entry name" value="LRRNT_2"/>
    <property type="match status" value="1"/>
</dbReference>
<dbReference type="EMBL" id="PDCK01000045">
    <property type="protein sequence ID" value="PRQ19821.1"/>
    <property type="molecule type" value="Genomic_DNA"/>
</dbReference>
<dbReference type="AlphaFoldDB" id="A0A2P6PD21"/>
<proteinExistence type="predicted"/>
<dbReference type="PANTHER" id="PTHR48060">
    <property type="entry name" value="DNA DAMAGE-REPAIR/TOLERATION PROTEIN DRT100"/>
    <property type="match status" value="1"/>
</dbReference>
<reference evidence="6 7" key="1">
    <citation type="journal article" date="2018" name="Nat. Genet.">
        <title>The Rosa genome provides new insights in the design of modern roses.</title>
        <authorList>
            <person name="Bendahmane M."/>
        </authorList>
    </citation>
    <scope>NUCLEOTIDE SEQUENCE [LARGE SCALE GENOMIC DNA]</scope>
    <source>
        <strain evidence="7">cv. Old Blush</strain>
    </source>
</reference>
<dbReference type="Proteomes" id="UP000238479">
    <property type="component" value="Chromosome 7"/>
</dbReference>
<dbReference type="InterPro" id="IPR013210">
    <property type="entry name" value="LRR_N_plant-typ"/>
</dbReference>
<evidence type="ECO:0000313" key="6">
    <source>
        <dbReference type="EMBL" id="PRQ19821.1"/>
    </source>
</evidence>
<evidence type="ECO:0000256" key="4">
    <source>
        <dbReference type="SAM" id="SignalP"/>
    </source>
</evidence>
<name>A0A2P6PD21_ROSCH</name>
<dbReference type="InterPro" id="IPR053211">
    <property type="entry name" value="DNA_repair-toleration"/>
</dbReference>
<evidence type="ECO:0000256" key="1">
    <source>
        <dbReference type="ARBA" id="ARBA00022614"/>
    </source>
</evidence>
<sequence length="105" mass="11156">MKPSTYLDYVCSLACIILFLQLVSSPKLASADSTQAEALLKWKASFLNQIGNKNLTLWTSLPGNSTNSSSACNVWAGISCNAAGSVNQINLTDSGIKGTLHELSF</sequence>
<protein>
    <submittedName>
        <fullName evidence="6">Putative leucine-rich repeat-containing, plant-type</fullName>
    </submittedName>
</protein>
<feature type="chain" id="PRO_5015137191" evidence="4">
    <location>
        <begin position="32"/>
        <end position="105"/>
    </location>
</feature>
<feature type="domain" description="Leucine-rich repeat-containing N-terminal plant-type" evidence="5">
    <location>
        <begin position="33"/>
        <end position="81"/>
    </location>
</feature>
<comment type="caution">
    <text evidence="6">The sequence shown here is derived from an EMBL/GenBank/DDBJ whole genome shotgun (WGS) entry which is preliminary data.</text>
</comment>
<dbReference type="Gramene" id="PRQ19821">
    <property type="protein sequence ID" value="PRQ19821"/>
    <property type="gene ID" value="RchiOBHm_Chr7g0221501"/>
</dbReference>
<evidence type="ECO:0000313" key="7">
    <source>
        <dbReference type="Proteomes" id="UP000238479"/>
    </source>
</evidence>
<evidence type="ECO:0000259" key="5">
    <source>
        <dbReference type="Pfam" id="PF08263"/>
    </source>
</evidence>
<keyword evidence="3" id="KW-0677">Repeat</keyword>
<dbReference type="PANTHER" id="PTHR48060:SF24">
    <property type="entry name" value="NON-SPECIFIC SERINE_THREONINE PROTEIN KINASE"/>
    <property type="match status" value="1"/>
</dbReference>
<organism evidence="6 7">
    <name type="scientific">Rosa chinensis</name>
    <name type="common">China rose</name>
    <dbReference type="NCBI Taxonomy" id="74649"/>
    <lineage>
        <taxon>Eukaryota</taxon>
        <taxon>Viridiplantae</taxon>
        <taxon>Streptophyta</taxon>
        <taxon>Embryophyta</taxon>
        <taxon>Tracheophyta</taxon>
        <taxon>Spermatophyta</taxon>
        <taxon>Magnoliopsida</taxon>
        <taxon>eudicotyledons</taxon>
        <taxon>Gunneridae</taxon>
        <taxon>Pentapetalae</taxon>
        <taxon>rosids</taxon>
        <taxon>fabids</taxon>
        <taxon>Rosales</taxon>
        <taxon>Rosaceae</taxon>
        <taxon>Rosoideae</taxon>
        <taxon>Rosoideae incertae sedis</taxon>
        <taxon>Rosa</taxon>
    </lineage>
</organism>
<accession>A0A2P6PD21</accession>
<feature type="signal peptide" evidence="4">
    <location>
        <begin position="1"/>
        <end position="31"/>
    </location>
</feature>
<gene>
    <name evidence="6" type="ORF">RchiOBHm_Chr7g0221501</name>
</gene>